<organism evidence="2 3">
    <name type="scientific">Lasiosphaeris hirsuta</name>
    <dbReference type="NCBI Taxonomy" id="260670"/>
    <lineage>
        <taxon>Eukaryota</taxon>
        <taxon>Fungi</taxon>
        <taxon>Dikarya</taxon>
        <taxon>Ascomycota</taxon>
        <taxon>Pezizomycotina</taxon>
        <taxon>Sordariomycetes</taxon>
        <taxon>Sordariomycetidae</taxon>
        <taxon>Sordariales</taxon>
        <taxon>Lasiosphaeriaceae</taxon>
        <taxon>Lasiosphaeris</taxon>
    </lineage>
</organism>
<dbReference type="PROSITE" id="PS51384">
    <property type="entry name" value="FAD_FR"/>
    <property type="match status" value="1"/>
</dbReference>
<accession>A0AA40A2P6</accession>
<sequence length="500" mass="53930">MAGLGIDLETRDRVKIAGRMLVGARVGDEVQVAMVVEESLGNCPKYINRKAVRPNVPAPRMVSSGTPVLPPQAVELVARADMFFLSSTDGRTMDTNHRGGPAGFVRVVRNDESGVALVYPEYSGNRLYQTLGNLHENPRVGVAIPDYATSDVLYLTGETELLVGTTATVLMPHAKLAVKIIVHEARFVENGLSFRADDVEPSPYNPAVRPLACERAVTVPGQGDADETVAPASATLVKQEVLAPNVARFTFTLQLGKGRSLPLWKPGQHVTLDFAEELDHGWSHMRDDDPQSLNDDFVRTFTVSNPPPLAGGESTTLENGTELQITVRKHGPTTRHLWRQNVRAGLELPVLGFGGEESFRLPTDGSKKAVFVAGGVGITPLLAQAPGVLATTQELALLWTLRAEDLGLGVDTLERLPGLAAGSTLFVTGGKGSGEEAQLVKRVEELGAQAVLRRLAQDDVLAARDAEKGTKYYLCTSSELLKVVQSWLEGEDLVTENFNY</sequence>
<comment type="caution">
    <text evidence="2">The sequence shown here is derived from an EMBL/GenBank/DDBJ whole genome shotgun (WGS) entry which is preliminary data.</text>
</comment>
<dbReference type="PANTHER" id="PTHR42815:SF2">
    <property type="entry name" value="FAD-BINDING, PUTATIVE (AFU_ORTHOLOGUE AFUA_6G07600)-RELATED"/>
    <property type="match status" value="1"/>
</dbReference>
<protein>
    <recommendedName>
        <fullName evidence="1">FAD-binding FR-type domain-containing protein</fullName>
    </recommendedName>
</protein>
<reference evidence="2" key="1">
    <citation type="submission" date="2023-06" db="EMBL/GenBank/DDBJ databases">
        <title>Genome-scale phylogeny and comparative genomics of the fungal order Sordariales.</title>
        <authorList>
            <consortium name="Lawrence Berkeley National Laboratory"/>
            <person name="Hensen N."/>
            <person name="Bonometti L."/>
            <person name="Westerberg I."/>
            <person name="Brannstrom I.O."/>
            <person name="Guillou S."/>
            <person name="Cros-Aarteil S."/>
            <person name="Calhoun S."/>
            <person name="Haridas S."/>
            <person name="Kuo A."/>
            <person name="Mondo S."/>
            <person name="Pangilinan J."/>
            <person name="Riley R."/>
            <person name="Labutti K."/>
            <person name="Andreopoulos B."/>
            <person name="Lipzen A."/>
            <person name="Chen C."/>
            <person name="Yanf M."/>
            <person name="Daum C."/>
            <person name="Ng V."/>
            <person name="Clum A."/>
            <person name="Steindorff A."/>
            <person name="Ohm R."/>
            <person name="Martin F."/>
            <person name="Silar P."/>
            <person name="Natvig D."/>
            <person name="Lalanne C."/>
            <person name="Gautier V."/>
            <person name="Ament-Velasquez S.L."/>
            <person name="Kruys A."/>
            <person name="Hutchinson M.I."/>
            <person name="Powell A.J."/>
            <person name="Barry K."/>
            <person name="Miller A.N."/>
            <person name="Grigoriev I.V."/>
            <person name="Debuchy R."/>
            <person name="Gladieux P."/>
            <person name="Thoren M.H."/>
            <person name="Johannesson H."/>
        </authorList>
    </citation>
    <scope>NUCLEOTIDE SEQUENCE</scope>
    <source>
        <strain evidence="2">SMH4607-1</strain>
    </source>
</reference>
<dbReference type="SUPFAM" id="SSF63380">
    <property type="entry name" value="Riboflavin synthase domain-like"/>
    <property type="match status" value="1"/>
</dbReference>
<dbReference type="Gene3D" id="3.40.50.80">
    <property type="entry name" value="Nucleotide-binding domain of ferredoxin-NADP reductase (FNR) module"/>
    <property type="match status" value="1"/>
</dbReference>
<dbReference type="SUPFAM" id="SSF52343">
    <property type="entry name" value="Ferredoxin reductase-like, C-terminal NADP-linked domain"/>
    <property type="match status" value="1"/>
</dbReference>
<dbReference type="Proteomes" id="UP001172102">
    <property type="component" value="Unassembled WGS sequence"/>
</dbReference>
<gene>
    <name evidence="2" type="ORF">B0H67DRAFT_589550</name>
</gene>
<evidence type="ECO:0000259" key="1">
    <source>
        <dbReference type="PROSITE" id="PS51384"/>
    </source>
</evidence>
<dbReference type="InterPro" id="IPR012349">
    <property type="entry name" value="Split_barrel_FMN-bd"/>
</dbReference>
<feature type="domain" description="FAD-binding FR-type" evidence="1">
    <location>
        <begin position="229"/>
        <end position="362"/>
    </location>
</feature>
<dbReference type="AlphaFoldDB" id="A0AA40A2P6"/>
<dbReference type="Gene3D" id="2.30.110.10">
    <property type="entry name" value="Electron Transport, Fmn-binding Protein, Chain A"/>
    <property type="match status" value="1"/>
</dbReference>
<proteinExistence type="predicted"/>
<evidence type="ECO:0000313" key="3">
    <source>
        <dbReference type="Proteomes" id="UP001172102"/>
    </source>
</evidence>
<keyword evidence="3" id="KW-1185">Reference proteome</keyword>
<dbReference type="PANTHER" id="PTHR42815">
    <property type="entry name" value="FAD-BINDING, PUTATIVE (AFU_ORTHOLOGUE AFUA_6G07600)-RELATED"/>
    <property type="match status" value="1"/>
</dbReference>
<dbReference type="EMBL" id="JAUKUA010000006">
    <property type="protein sequence ID" value="KAK0708191.1"/>
    <property type="molecule type" value="Genomic_DNA"/>
</dbReference>
<dbReference type="Gene3D" id="2.40.30.10">
    <property type="entry name" value="Translation factors"/>
    <property type="match status" value="1"/>
</dbReference>
<dbReference type="InterPro" id="IPR039261">
    <property type="entry name" value="FNR_nucleotide-bd"/>
</dbReference>
<dbReference type="CDD" id="cd06197">
    <property type="entry name" value="FNR_like_2"/>
    <property type="match status" value="1"/>
</dbReference>
<name>A0AA40A2P6_9PEZI</name>
<dbReference type="InterPro" id="IPR017927">
    <property type="entry name" value="FAD-bd_FR_type"/>
</dbReference>
<dbReference type="GO" id="GO:0016491">
    <property type="term" value="F:oxidoreductase activity"/>
    <property type="evidence" value="ECO:0007669"/>
    <property type="project" value="InterPro"/>
</dbReference>
<evidence type="ECO:0000313" key="2">
    <source>
        <dbReference type="EMBL" id="KAK0708191.1"/>
    </source>
</evidence>
<dbReference type="InterPro" id="IPR017938">
    <property type="entry name" value="Riboflavin_synthase-like_b-brl"/>
</dbReference>